<proteinExistence type="predicted"/>
<dbReference type="EMBL" id="GCKF01013197">
    <property type="protein sequence ID" value="JAG98985.1"/>
    <property type="molecule type" value="Transcribed_RNA"/>
</dbReference>
<feature type="repeat" description="ANK" evidence="3">
    <location>
        <begin position="43"/>
        <end position="75"/>
    </location>
</feature>
<dbReference type="InterPro" id="IPR002110">
    <property type="entry name" value="Ankyrin_rpt"/>
</dbReference>
<sequence length="251" mass="27094">MAGGSKKAEKLEGLHGAARSGDFDALHSIYSSNPTLINARDNHSRTPLHLAAWSGQTKVVQFLCEHKADVRAAAVDNMAAIHFASQKGHLEIVRILLRSGAYVNASTRKGMTALHYAVQGGHVDLVKFLIHKGASLSAETKARKKPIDLAKDDQVRSVLTNSGEFIKGHKESQTDRLHGTSGSNDTGAEPNDESVEIKETSVTGQEVGESMKSGQRGRETEETTPQIGPPRKKAKVALSHLVDDDTQEEQC</sequence>
<feature type="compositionally biased region" description="Basic and acidic residues" evidence="4">
    <location>
        <begin position="166"/>
        <end position="178"/>
    </location>
</feature>
<organism evidence="5">
    <name type="scientific">Araucaria cunninghamii</name>
    <name type="common">Hoop pine</name>
    <name type="synonym">Moreton Bay pine</name>
    <dbReference type="NCBI Taxonomy" id="56994"/>
    <lineage>
        <taxon>Eukaryota</taxon>
        <taxon>Viridiplantae</taxon>
        <taxon>Streptophyta</taxon>
        <taxon>Embryophyta</taxon>
        <taxon>Tracheophyta</taxon>
        <taxon>Spermatophyta</taxon>
        <taxon>Pinopsida</taxon>
        <taxon>Pinidae</taxon>
        <taxon>Conifers II</taxon>
        <taxon>Araucariales</taxon>
        <taxon>Araucariaceae</taxon>
        <taxon>Araucaria</taxon>
    </lineage>
</organism>
<feature type="repeat" description="ANK" evidence="3">
    <location>
        <begin position="109"/>
        <end position="141"/>
    </location>
</feature>
<evidence type="ECO:0000256" key="2">
    <source>
        <dbReference type="ARBA" id="ARBA00023043"/>
    </source>
</evidence>
<evidence type="ECO:0000256" key="1">
    <source>
        <dbReference type="ARBA" id="ARBA00022737"/>
    </source>
</evidence>
<reference evidence="5" key="1">
    <citation type="submission" date="2015-03" db="EMBL/GenBank/DDBJ databases">
        <title>A transcriptome of Araucaria cunninghamii, an australian fine timber species.</title>
        <authorList>
            <person name="Jing Yi C.J.Y."/>
            <person name="Yin San L.Y.S."/>
            <person name="Abdul Karim S.S."/>
            <person name="Wan Azmi N.N."/>
            <person name="Hercus R.R."/>
            <person name="Croft L.L."/>
        </authorList>
    </citation>
    <scope>NUCLEOTIDE SEQUENCE</scope>
    <source>
        <strain evidence="5">MI0301</strain>
        <tissue evidence="5">Leaf</tissue>
    </source>
</reference>
<dbReference type="PROSITE" id="PS50088">
    <property type="entry name" value="ANK_REPEAT"/>
    <property type="match status" value="3"/>
</dbReference>
<dbReference type="AlphaFoldDB" id="A0A0D6RAI5"/>
<dbReference type="PROSITE" id="PS50297">
    <property type="entry name" value="ANK_REP_REGION"/>
    <property type="match status" value="3"/>
</dbReference>
<dbReference type="SMART" id="SM00248">
    <property type="entry name" value="ANK"/>
    <property type="match status" value="4"/>
</dbReference>
<dbReference type="InterPro" id="IPR036770">
    <property type="entry name" value="Ankyrin_rpt-contain_sf"/>
</dbReference>
<dbReference type="GO" id="GO:0085020">
    <property type="term" value="P:protein K6-linked ubiquitination"/>
    <property type="evidence" value="ECO:0007669"/>
    <property type="project" value="TreeGrafter"/>
</dbReference>
<feature type="repeat" description="ANK" evidence="3">
    <location>
        <begin position="76"/>
        <end position="108"/>
    </location>
</feature>
<feature type="region of interest" description="Disordered" evidence="4">
    <location>
        <begin position="161"/>
        <end position="251"/>
    </location>
</feature>
<evidence type="ECO:0000256" key="3">
    <source>
        <dbReference type="PROSITE-ProRule" id="PRU00023"/>
    </source>
</evidence>
<evidence type="ECO:0000256" key="4">
    <source>
        <dbReference type="SAM" id="MobiDB-lite"/>
    </source>
</evidence>
<dbReference type="Gene3D" id="1.25.40.20">
    <property type="entry name" value="Ankyrin repeat-containing domain"/>
    <property type="match status" value="1"/>
</dbReference>
<dbReference type="PANTHER" id="PTHR24171:SF8">
    <property type="entry name" value="BRCA1-ASSOCIATED RING DOMAIN PROTEIN 1"/>
    <property type="match status" value="1"/>
</dbReference>
<keyword evidence="1" id="KW-0677">Repeat</keyword>
<keyword evidence="2 3" id="KW-0040">ANK repeat</keyword>
<protein>
    <submittedName>
        <fullName evidence="5">Uncharacterized protein</fullName>
    </submittedName>
</protein>
<evidence type="ECO:0000313" key="5">
    <source>
        <dbReference type="EMBL" id="JAG98985.1"/>
    </source>
</evidence>
<accession>A0A0D6RAI5</accession>
<dbReference type="SUPFAM" id="SSF48403">
    <property type="entry name" value="Ankyrin repeat"/>
    <property type="match status" value="1"/>
</dbReference>
<dbReference type="GO" id="GO:0004842">
    <property type="term" value="F:ubiquitin-protein transferase activity"/>
    <property type="evidence" value="ECO:0007669"/>
    <property type="project" value="TreeGrafter"/>
</dbReference>
<dbReference type="PANTHER" id="PTHR24171">
    <property type="entry name" value="ANKYRIN REPEAT DOMAIN-CONTAINING PROTEIN 39-RELATED"/>
    <property type="match status" value="1"/>
</dbReference>
<dbReference type="Pfam" id="PF12796">
    <property type="entry name" value="Ank_2"/>
    <property type="match status" value="2"/>
</dbReference>
<dbReference type="PRINTS" id="PR01415">
    <property type="entry name" value="ANKYRIN"/>
</dbReference>
<name>A0A0D6RAI5_ARACU</name>